<feature type="compositionally biased region" description="Polar residues" evidence="1">
    <location>
        <begin position="183"/>
        <end position="196"/>
    </location>
</feature>
<feature type="region of interest" description="Disordered" evidence="1">
    <location>
        <begin position="121"/>
        <end position="202"/>
    </location>
</feature>
<name>Q9LH94_ARATH</name>
<reference key="2">
    <citation type="journal article" date="2000" name="Nature">
        <title>Sequence and analysis of chromosome 3 of the plant Arabidopsis thaliana.</title>
        <authorList>
            <consortium name="European Union Chromosome 3 Arabidopsis Sequencing Consortium"/>
            <consortium name="Institute for Genomic Research"/>
            <consortium name="Kazusa DNA Research Institute"/>
            <person name="Salanoubat M."/>
            <person name="Lemcke K."/>
            <person name="Rieger M."/>
            <person name="Ansorge W."/>
            <person name="Unseld M."/>
            <person name="Fartmann B."/>
            <person name="Valle G."/>
            <person name="Blocker H."/>
            <person name="Perez-Alonso M."/>
            <person name="Obermaier B."/>
            <person name="Delseny M."/>
            <person name="Boutry M."/>
            <person name="Grivell L.A."/>
            <person name="Mache R."/>
            <person name="Puigdomenech P."/>
            <person name="De Simone V."/>
            <person name="Choisne N."/>
            <person name="Artiguenave F."/>
            <person name="Robert C."/>
            <person name="Brottier P."/>
            <person name="Wincker P."/>
            <person name="Cattolico L."/>
            <person name="Weissenbach J."/>
            <person name="Saurin W."/>
            <person name="Quetier F."/>
            <person name="Schafer M."/>
            <person name="Muller-Auer S."/>
            <person name="Gabel C."/>
            <person name="Fuchs M."/>
            <person name="Benes V."/>
            <person name="Wurmbach E."/>
            <person name="Drzonek H."/>
            <person name="Erfle H."/>
            <person name="Jordan N."/>
            <person name="Bangert S."/>
            <person name="Wiedelmann R."/>
            <person name="Kranz H."/>
            <person name="Voss H."/>
            <person name="Holland R."/>
            <person name="Brandt P."/>
            <person name="Nyakatura G."/>
            <person name="Vezzi A."/>
            <person name="D'Angelo M."/>
            <person name="Pallavicini A."/>
            <person name="Toppo S."/>
            <person name="Simionati B."/>
            <person name="Conrad A."/>
            <person name="Hornischer K."/>
            <person name="Kauer G."/>
            <person name="Lohnert T.H."/>
            <person name="Nordsiek G."/>
            <person name="Reichelt J."/>
            <person name="Scharfe M."/>
            <person name="Schon O."/>
            <person name="Bargues M."/>
            <person name="Terol J."/>
            <person name="Climent J."/>
            <person name="Navarro P."/>
            <person name="Collado C."/>
            <person name="Perez-Perez A."/>
            <person name="Ottenwalder B."/>
            <person name="Duchemin D."/>
            <person name="Cooke R."/>
            <person name="Laudie M."/>
            <person name="Berger-Llauro C."/>
            <person name="Purnelle B."/>
            <person name="Masuy D."/>
            <person name="de Haan M."/>
            <person name="Maarse A.C."/>
            <person name="Alcaraz J.P."/>
            <person name="Cottet A."/>
            <person name="Casacuberta E."/>
            <person name="Monfort A."/>
            <person name="Argiriou A."/>
            <person name="flores M."/>
            <person name="Liguori R."/>
            <person name="Vitale D."/>
            <person name="Mannhaupt G."/>
            <person name="Haase D."/>
            <person name="Schoof H."/>
            <person name="Rudd S."/>
            <person name="Zaccaria P."/>
            <person name="Mewes H.W."/>
            <person name="Mayer K.F."/>
            <person name="Kaul S."/>
            <person name="Town C.D."/>
            <person name="Koo H.L."/>
            <person name="Tallon L.J."/>
            <person name="Jenkins J."/>
            <person name="Rooney T."/>
            <person name="Rizzo M."/>
            <person name="Walts A."/>
            <person name="Utterback T."/>
            <person name="Fujii C.Y."/>
            <person name="Shea T.P."/>
            <person name="Creasy T.H."/>
            <person name="Haas B."/>
            <person name="Maiti R."/>
            <person name="Wu D."/>
            <person name="Peterson J."/>
            <person name="Van Aken S."/>
            <person name="Pai G."/>
            <person name="Militscher J."/>
            <person name="Sellers P."/>
            <person name="Gill J.E."/>
            <person name="Feldblyum T.V."/>
            <person name="Preuss D."/>
            <person name="Lin X."/>
            <person name="Nierman W.C."/>
            <person name="Salzberg S.L."/>
            <person name="White O."/>
            <person name="Venter J.C."/>
            <person name="Fraser C.M."/>
            <person name="Kaneko T."/>
            <person name="Nakamura Y."/>
            <person name="Sato S."/>
            <person name="Kato T."/>
            <person name="Asamizu E."/>
            <person name="Sasamoto S."/>
            <person name="Kimura T."/>
            <person name="Idesawa K."/>
            <person name="Kawashima K."/>
            <person name="Kishida Y."/>
            <person name="Kiyokawa C."/>
            <person name="Kohara M."/>
            <person name="Matsumoto M."/>
            <person name="Matsuno A."/>
            <person name="Muraki A."/>
            <person name="Nakayama S."/>
            <person name="Nakazaki N."/>
            <person name="Shinpo S."/>
            <person name="Takeuchi C."/>
            <person name="Wada T."/>
            <person name="Watanabe A."/>
            <person name="Yamada M."/>
            <person name="Yasuda M."/>
            <person name="Tabata S."/>
        </authorList>
    </citation>
    <scope>NUCLEOTIDE SEQUENCE [LARGE SCALE GENOMIC DNA]</scope>
    <source>
        <strain>cv. Columbia</strain>
    </source>
</reference>
<dbReference type="AlphaFoldDB" id="Q9LH94"/>
<organism evidence="2">
    <name type="scientific">Arabidopsis thaliana</name>
    <name type="common">Mouse-ear cress</name>
    <dbReference type="NCBI Taxonomy" id="3702"/>
    <lineage>
        <taxon>Eukaryota</taxon>
        <taxon>Viridiplantae</taxon>
        <taxon>Streptophyta</taxon>
        <taxon>Embryophyta</taxon>
        <taxon>Tracheophyta</taxon>
        <taxon>Spermatophyta</taxon>
        <taxon>Magnoliopsida</taxon>
        <taxon>eudicotyledons</taxon>
        <taxon>Gunneridae</taxon>
        <taxon>Pentapetalae</taxon>
        <taxon>rosids</taxon>
        <taxon>malvids</taxon>
        <taxon>Brassicales</taxon>
        <taxon>Brassicaceae</taxon>
        <taxon>Camelineae</taxon>
        <taxon>Arabidopsis</taxon>
    </lineage>
</organism>
<sequence>MDIHVFTMVGEWRCKEEEWKFEPKEDMFGRCVRVKENMTYTKFVRTLSEAFSLKYTEINHIISYSMSGKMLVIIDTKRPPIYIDSQVGLDTFFLIRGRYPSLNLFVFFITTVKTLGNDISRTHGDDAESDRVCDNVSNVDENNEAVDEQDDVEDDKTDEDEKEGNNEDSDGYDDYQGDDGSMEGSTLDPTIDGSESSGEDYDYNKWNDVTVEEYEIGNVEENVILTQLTVQHLGEFSRLLAECTYTSQRVPDGDNFFHLGDRTPAVTPRSMCQHGLYQCTYTIDWKVFLRTEKSYNKQCLISQSNNLFATSNLDHVL</sequence>
<feature type="compositionally biased region" description="Basic and acidic residues" evidence="1">
    <location>
        <begin position="121"/>
        <end position="133"/>
    </location>
</feature>
<dbReference type="EMBL" id="AP002057">
    <property type="protein sequence ID" value="BAB03178.1"/>
    <property type="molecule type" value="Genomic_DNA"/>
</dbReference>
<proteinExistence type="predicted"/>
<protein>
    <recommendedName>
        <fullName evidence="3">Mutator-like transposase</fullName>
    </recommendedName>
</protein>
<evidence type="ECO:0000256" key="1">
    <source>
        <dbReference type="SAM" id="MobiDB-lite"/>
    </source>
</evidence>
<feature type="compositionally biased region" description="Acidic residues" evidence="1">
    <location>
        <begin position="141"/>
        <end position="181"/>
    </location>
</feature>
<accession>Q9LH94</accession>
<evidence type="ECO:0000313" key="2">
    <source>
        <dbReference type="EMBL" id="BAB03178.1"/>
    </source>
</evidence>
<reference evidence="2" key="1">
    <citation type="journal article" date="2000" name="DNA Res.">
        <title>Structural analysis of Arabidopsis thaliana chromosome 3. II. Sequence features of the 4,251,695 bp regions covered by 90 P1, TAC and BAC clones.</title>
        <authorList>
            <person name="Nakamura Y."/>
        </authorList>
    </citation>
    <scope>NUCLEOTIDE SEQUENCE [LARGE SCALE GENOMIC DNA]</scope>
</reference>
<evidence type="ECO:0008006" key="3">
    <source>
        <dbReference type="Google" id="ProtNLM"/>
    </source>
</evidence>